<evidence type="ECO:0000313" key="7">
    <source>
        <dbReference type="EMBL" id="KIE05276.1"/>
    </source>
</evidence>
<dbReference type="Pfam" id="PF00691">
    <property type="entry name" value="OmpA"/>
    <property type="match status" value="1"/>
</dbReference>
<feature type="domain" description="OmpA-like" evidence="6">
    <location>
        <begin position="80"/>
        <end position="204"/>
    </location>
</feature>
<dbReference type="GO" id="GO:0009279">
    <property type="term" value="C:cell outer membrane"/>
    <property type="evidence" value="ECO:0007669"/>
    <property type="project" value="UniProtKB-SubCell"/>
</dbReference>
<dbReference type="Gene3D" id="3.30.1330.60">
    <property type="entry name" value="OmpA-like domain"/>
    <property type="match status" value="1"/>
</dbReference>
<dbReference type="PRINTS" id="PR01021">
    <property type="entry name" value="OMPADOMAIN"/>
</dbReference>
<dbReference type="PROSITE" id="PS51123">
    <property type="entry name" value="OMPA_2"/>
    <property type="match status" value="1"/>
</dbReference>
<feature type="signal peptide" evidence="5">
    <location>
        <begin position="1"/>
        <end position="33"/>
    </location>
</feature>
<dbReference type="PATRIC" id="fig|86105.3.peg.851"/>
<keyword evidence="8" id="KW-1185">Reference proteome</keyword>
<protein>
    <recommendedName>
        <fullName evidence="6">OmpA-like domain-containing protein</fullName>
    </recommendedName>
</protein>
<proteinExistence type="predicted"/>
<dbReference type="AlphaFoldDB" id="A0A0C1MZ45"/>
<dbReference type="InterPro" id="IPR036737">
    <property type="entry name" value="OmpA-like_sf"/>
</dbReference>
<sequence>MNEVSMKNNYSTLIKSFLFALLLAPFSMNLAHAYSTQDVVVSGNGDKVRTGSGDCLRSKWDVGNDRCIDEQESQPQIKVVRKVIGMDERTVYFNFDSSVITEDEKYKLNALAHTLKEHNIKAVKILGFTDRIGSDAYNYALSKKRADAVKNYLDSKVAIDSSILIERGLGKQQQIKPCDGVKGKELINCLKPNRRVVVEVDYLDKVSN</sequence>
<gene>
    <name evidence="7" type="ORF">NF27_DT00500</name>
</gene>
<evidence type="ECO:0000256" key="2">
    <source>
        <dbReference type="ARBA" id="ARBA00023136"/>
    </source>
</evidence>
<evidence type="ECO:0000256" key="5">
    <source>
        <dbReference type="SAM" id="SignalP"/>
    </source>
</evidence>
<comment type="subcellular location">
    <subcellularLocation>
        <location evidence="1">Cell outer membrane</location>
    </subcellularLocation>
</comment>
<feature type="chain" id="PRO_5002136164" description="OmpA-like domain-containing protein" evidence="5">
    <location>
        <begin position="34"/>
        <end position="208"/>
    </location>
</feature>
<dbReference type="InterPro" id="IPR006665">
    <property type="entry name" value="OmpA-like"/>
</dbReference>
<evidence type="ECO:0000256" key="1">
    <source>
        <dbReference type="ARBA" id="ARBA00004442"/>
    </source>
</evidence>
<dbReference type="PANTHER" id="PTHR30329">
    <property type="entry name" value="STATOR ELEMENT OF FLAGELLAR MOTOR COMPLEX"/>
    <property type="match status" value="1"/>
</dbReference>
<evidence type="ECO:0000256" key="3">
    <source>
        <dbReference type="ARBA" id="ARBA00023237"/>
    </source>
</evidence>
<evidence type="ECO:0000313" key="8">
    <source>
        <dbReference type="Proteomes" id="UP000031258"/>
    </source>
</evidence>
<reference evidence="7 8" key="1">
    <citation type="submission" date="2014-11" db="EMBL/GenBank/DDBJ databases">
        <title>A Rickettsiales Symbiont of Amoebae With Ancient Features.</title>
        <authorList>
            <person name="Schulz F."/>
            <person name="Martijn J."/>
            <person name="Wascher F."/>
            <person name="Kostanjsek R."/>
            <person name="Ettema T.J."/>
            <person name="Horn M."/>
        </authorList>
    </citation>
    <scope>NUCLEOTIDE SEQUENCE [LARGE SCALE GENOMIC DNA]</scope>
    <source>
        <strain evidence="7 8">UWC36</strain>
    </source>
</reference>
<name>A0A0C1MZ45_9RICK</name>
<keyword evidence="2 4" id="KW-0472">Membrane</keyword>
<accession>A0A0C1MZ45</accession>
<dbReference type="InterPro" id="IPR006664">
    <property type="entry name" value="OMP_bac"/>
</dbReference>
<keyword evidence="5" id="KW-0732">Signal</keyword>
<dbReference type="Proteomes" id="UP000031258">
    <property type="component" value="Unassembled WGS sequence"/>
</dbReference>
<dbReference type="STRING" id="86105.NF27_DT00500"/>
<dbReference type="SUPFAM" id="SSF103088">
    <property type="entry name" value="OmpA-like"/>
    <property type="match status" value="1"/>
</dbReference>
<dbReference type="PANTHER" id="PTHR30329:SF21">
    <property type="entry name" value="LIPOPROTEIN YIAD-RELATED"/>
    <property type="match status" value="1"/>
</dbReference>
<organism evidence="7 8">
    <name type="scientific">Candidatus Jidaibacter acanthamoebae</name>
    <dbReference type="NCBI Taxonomy" id="86105"/>
    <lineage>
        <taxon>Bacteria</taxon>
        <taxon>Pseudomonadati</taxon>
        <taxon>Pseudomonadota</taxon>
        <taxon>Alphaproteobacteria</taxon>
        <taxon>Rickettsiales</taxon>
        <taxon>Candidatus Midichloriaceae</taxon>
        <taxon>Candidatus Jidaibacter</taxon>
    </lineage>
</organism>
<keyword evidence="3" id="KW-0998">Cell outer membrane</keyword>
<dbReference type="InterPro" id="IPR050330">
    <property type="entry name" value="Bact_OuterMem_StrucFunc"/>
</dbReference>
<comment type="caution">
    <text evidence="7">The sequence shown here is derived from an EMBL/GenBank/DDBJ whole genome shotgun (WGS) entry which is preliminary data.</text>
</comment>
<evidence type="ECO:0000256" key="4">
    <source>
        <dbReference type="PROSITE-ProRule" id="PRU00473"/>
    </source>
</evidence>
<dbReference type="EMBL" id="JSWE01000096">
    <property type="protein sequence ID" value="KIE05276.1"/>
    <property type="molecule type" value="Genomic_DNA"/>
</dbReference>
<dbReference type="CDD" id="cd07185">
    <property type="entry name" value="OmpA_C-like"/>
    <property type="match status" value="1"/>
</dbReference>
<evidence type="ECO:0000259" key="6">
    <source>
        <dbReference type="PROSITE" id="PS51123"/>
    </source>
</evidence>